<feature type="transmembrane region" description="Helical" evidence="6">
    <location>
        <begin position="151"/>
        <end position="169"/>
    </location>
</feature>
<keyword evidence="4 6" id="KW-1133">Transmembrane helix</keyword>
<dbReference type="OrthoDB" id="99721at2157"/>
<feature type="transmembrane region" description="Helical" evidence="6">
    <location>
        <begin position="309"/>
        <end position="339"/>
    </location>
</feature>
<keyword evidence="5 6" id="KW-0472">Membrane</keyword>
<proteinExistence type="predicted"/>
<evidence type="ECO:0000256" key="6">
    <source>
        <dbReference type="SAM" id="Phobius"/>
    </source>
</evidence>
<keyword evidence="3 6" id="KW-0812">Transmembrane</keyword>
<evidence type="ECO:0000256" key="1">
    <source>
        <dbReference type="ARBA" id="ARBA00004141"/>
    </source>
</evidence>
<feature type="transmembrane region" description="Helical" evidence="6">
    <location>
        <begin position="380"/>
        <end position="401"/>
    </location>
</feature>
<gene>
    <name evidence="7" type="ORF">DV733_12860</name>
</gene>
<dbReference type="Proteomes" id="UP000296706">
    <property type="component" value="Chromosome"/>
</dbReference>
<evidence type="ECO:0000256" key="4">
    <source>
        <dbReference type="ARBA" id="ARBA00022989"/>
    </source>
</evidence>
<dbReference type="EMBL" id="CP031310">
    <property type="protein sequence ID" value="QCC52060.1"/>
    <property type="molecule type" value="Genomic_DNA"/>
</dbReference>
<dbReference type="KEGG" id="hsn:DV733_12860"/>
<dbReference type="RefSeq" id="WP_049992389.1">
    <property type="nucleotide sequence ID" value="NZ_CP031310.1"/>
</dbReference>
<keyword evidence="8" id="KW-1185">Reference proteome</keyword>
<evidence type="ECO:0000256" key="2">
    <source>
        <dbReference type="ARBA" id="ARBA00022448"/>
    </source>
</evidence>
<dbReference type="PROSITE" id="PS50267">
    <property type="entry name" value="NA_NEUROTRAN_SYMP_3"/>
    <property type="match status" value="1"/>
</dbReference>
<feature type="transmembrane region" description="Helical" evidence="6">
    <location>
        <begin position="44"/>
        <end position="68"/>
    </location>
</feature>
<dbReference type="GeneID" id="39848766"/>
<feature type="transmembrane region" description="Helical" evidence="6">
    <location>
        <begin position="181"/>
        <end position="202"/>
    </location>
</feature>
<dbReference type="AlphaFoldDB" id="A0A4D6HE28"/>
<dbReference type="InterPro" id="IPR047218">
    <property type="entry name" value="YocR/YhdH-like"/>
</dbReference>
<dbReference type="STRING" id="1457250.GCA_000755225_01429"/>
<dbReference type="PANTHER" id="PTHR42948:SF1">
    <property type="entry name" value="TRANSPORTER"/>
    <property type="match status" value="1"/>
</dbReference>
<comment type="subcellular location">
    <subcellularLocation>
        <location evidence="1">Membrane</location>
        <topology evidence="1">Multi-pass membrane protein</topology>
    </subcellularLocation>
</comment>
<evidence type="ECO:0000313" key="8">
    <source>
        <dbReference type="Proteomes" id="UP000296706"/>
    </source>
</evidence>
<evidence type="ECO:0000256" key="3">
    <source>
        <dbReference type="ARBA" id="ARBA00022692"/>
    </source>
</evidence>
<dbReference type="Pfam" id="PF00209">
    <property type="entry name" value="SNF"/>
    <property type="match status" value="2"/>
</dbReference>
<feature type="transmembrane region" description="Helical" evidence="6">
    <location>
        <begin position="260"/>
        <end position="282"/>
    </location>
</feature>
<reference evidence="7 8" key="1">
    <citation type="journal article" date="2019" name="Nat. Commun.">
        <title>A new type of DNA phosphorothioation-based antiviral system in archaea.</title>
        <authorList>
            <person name="Xiong L."/>
            <person name="Liu S."/>
            <person name="Chen S."/>
            <person name="Xiao Y."/>
            <person name="Zhu B."/>
            <person name="Gao Y."/>
            <person name="Zhang Y."/>
            <person name="Chen B."/>
            <person name="Luo J."/>
            <person name="Deng Z."/>
            <person name="Chen X."/>
            <person name="Wang L."/>
            <person name="Chen S."/>
        </authorList>
    </citation>
    <scope>NUCLEOTIDE SEQUENCE [LARGE SCALE GENOMIC DNA]</scope>
    <source>
        <strain evidence="7 8">CBA1105</strain>
    </source>
</reference>
<feature type="transmembrane region" description="Helical" evidence="6">
    <location>
        <begin position="222"/>
        <end position="248"/>
    </location>
</feature>
<sequence>MSTGNDTRETWSTRLGFILAAVGSAVGLGNIWRFPFQVGQEGGAAFIVVYLAFVLVIGFPAMMVEFVVGRKTGLNTVGAIREFAGGAWTYLGSLFVFIGFVILAYYSVVGGWVLRYVLGSVTGGYVGTTGPEEAPVAQQYFGEIATGLDALAFHALFMLLVVVIVALGVKRGIELGVKIMVPAIALIFGVLAVYAFTLPGAAEAYSYYLSPDLDYLLANWQSIVPAAAGQGFFTLSLGMGVMITYASYLSEDENLGIDGATIVGFNTGISILTGLVVFPILFSAGVDPGEGGAGAIFVSVAQALGDIQFGWLLGVLFFGTVAIAALSSAISLIEVIVSYAIDELGVTRRRATVLIGSGIFLLGVPVTVDTDMVTLYDIFAAKILLVVGGILLVVLVAWRHADDAIAELGKGIDSFAGIDRVWLWTVRVPVLVVLVVSLALGILEFVSFLQGDFADFLASL</sequence>
<dbReference type="InterPro" id="IPR037272">
    <property type="entry name" value="SNS_sf"/>
</dbReference>
<dbReference type="PRINTS" id="PR00176">
    <property type="entry name" value="NANEUSMPORT"/>
</dbReference>
<name>A0A4D6HE28_9EURY</name>
<keyword evidence="2" id="KW-0813">Transport</keyword>
<dbReference type="NCBIfam" id="NF037979">
    <property type="entry name" value="Na_transp"/>
    <property type="match status" value="1"/>
</dbReference>
<dbReference type="PANTHER" id="PTHR42948">
    <property type="entry name" value="TRANSPORTER"/>
    <property type="match status" value="1"/>
</dbReference>
<dbReference type="CDD" id="cd10336">
    <property type="entry name" value="SLC6sbd_Tyt1-Like"/>
    <property type="match status" value="1"/>
</dbReference>
<organism evidence="7 8">
    <name type="scientific">Halapricum salinum</name>
    <dbReference type="NCBI Taxonomy" id="1457250"/>
    <lineage>
        <taxon>Archaea</taxon>
        <taxon>Methanobacteriati</taxon>
        <taxon>Methanobacteriota</taxon>
        <taxon>Stenosarchaea group</taxon>
        <taxon>Halobacteria</taxon>
        <taxon>Halobacteriales</taxon>
        <taxon>Haloarculaceae</taxon>
        <taxon>Halapricum</taxon>
    </lineage>
</organism>
<evidence type="ECO:0000256" key="5">
    <source>
        <dbReference type="ARBA" id="ARBA00023136"/>
    </source>
</evidence>
<feature type="transmembrane region" description="Helical" evidence="6">
    <location>
        <begin position="12"/>
        <end position="32"/>
    </location>
</feature>
<dbReference type="GO" id="GO:0016020">
    <property type="term" value="C:membrane"/>
    <property type="evidence" value="ECO:0007669"/>
    <property type="project" value="UniProtKB-SubCell"/>
</dbReference>
<accession>A0A4D6HE28</accession>
<dbReference type="InterPro" id="IPR000175">
    <property type="entry name" value="Na/ntran_symport"/>
</dbReference>
<feature type="transmembrane region" description="Helical" evidence="6">
    <location>
        <begin position="88"/>
        <end position="108"/>
    </location>
</feature>
<feature type="transmembrane region" description="Helical" evidence="6">
    <location>
        <begin position="351"/>
        <end position="368"/>
    </location>
</feature>
<dbReference type="SUPFAM" id="SSF161070">
    <property type="entry name" value="SNF-like"/>
    <property type="match status" value="1"/>
</dbReference>
<feature type="transmembrane region" description="Helical" evidence="6">
    <location>
        <begin position="421"/>
        <end position="443"/>
    </location>
</feature>
<protein>
    <submittedName>
        <fullName evidence="7">Sodium-dependent transporter</fullName>
    </submittedName>
</protein>
<evidence type="ECO:0000313" key="7">
    <source>
        <dbReference type="EMBL" id="QCC52060.1"/>
    </source>
</evidence>